<dbReference type="EC" id="3.1.4.14" evidence="6"/>
<dbReference type="EMBL" id="JALD01000055">
    <property type="protein sequence ID" value="EUD10176.1"/>
    <property type="molecule type" value="Genomic_DNA"/>
</dbReference>
<dbReference type="Pfam" id="PF04336">
    <property type="entry name" value="ACP_PD"/>
    <property type="match status" value="1"/>
</dbReference>
<dbReference type="GO" id="GO:0008770">
    <property type="term" value="F:[acyl-carrier-protein] phosphodiesterase activity"/>
    <property type="evidence" value="ECO:0007669"/>
    <property type="project" value="UniProtKB-EC"/>
</dbReference>
<dbReference type="PIRSF" id="PIRSF011489">
    <property type="entry name" value="DUF479"/>
    <property type="match status" value="1"/>
</dbReference>
<gene>
    <name evidence="6" type="primary">acpH</name>
    <name evidence="6" type="ORF">HMPREF1563_3169</name>
</gene>
<dbReference type="InterPro" id="IPR007431">
    <property type="entry name" value="ACP_PD"/>
</dbReference>
<organism evidence="6 7">
    <name type="scientific">Providencia alcalifaciens 205/92</name>
    <dbReference type="NCBI Taxonomy" id="1256988"/>
    <lineage>
        <taxon>Bacteria</taxon>
        <taxon>Pseudomonadati</taxon>
        <taxon>Pseudomonadota</taxon>
        <taxon>Gammaproteobacteria</taxon>
        <taxon>Enterobacterales</taxon>
        <taxon>Morganellaceae</taxon>
        <taxon>Providencia</taxon>
    </lineage>
</organism>
<dbReference type="PANTHER" id="PTHR38764">
    <property type="entry name" value="ACYL CARRIER PROTEIN PHOSPHODIESTERASE"/>
    <property type="match status" value="1"/>
</dbReference>
<evidence type="ECO:0000313" key="6">
    <source>
        <dbReference type="EMBL" id="EUD10176.1"/>
    </source>
</evidence>
<evidence type="ECO:0000256" key="1">
    <source>
        <dbReference type="ARBA" id="ARBA00022516"/>
    </source>
</evidence>
<evidence type="ECO:0000256" key="5">
    <source>
        <dbReference type="ARBA" id="ARBA00023160"/>
    </source>
</evidence>
<keyword evidence="5" id="KW-0275">Fatty acid biosynthesis</keyword>
<comment type="caution">
    <text evidence="6">The sequence shown here is derived from an EMBL/GenBank/DDBJ whole genome shotgun (WGS) entry which is preliminary data.</text>
</comment>
<dbReference type="GO" id="GO:0006633">
    <property type="term" value="P:fatty acid biosynthetic process"/>
    <property type="evidence" value="ECO:0007669"/>
    <property type="project" value="UniProtKB-KW"/>
</dbReference>
<protein>
    <submittedName>
        <fullName evidence="6">[acyl-carrier-protein] phosphodiesterase</fullName>
        <ecNumber evidence="6">3.1.4.14</ecNumber>
    </submittedName>
</protein>
<keyword evidence="4" id="KW-0443">Lipid metabolism</keyword>
<reference evidence="6 7" key="1">
    <citation type="submission" date="2014-01" db="EMBL/GenBank/DDBJ databases">
        <authorList>
            <person name="Durkin A.S."/>
            <person name="McCorrison J."/>
            <person name="Torralba M."/>
            <person name="Gillis M."/>
            <person name="Haft D.H."/>
            <person name="Methe B."/>
            <person name="Sutton G."/>
            <person name="Nelson K.E."/>
        </authorList>
    </citation>
    <scope>NUCLEOTIDE SEQUENCE [LARGE SCALE GENOMIC DNA]</scope>
    <source>
        <strain evidence="6 7">205/92</strain>
    </source>
</reference>
<keyword evidence="2 6" id="KW-0378">Hydrolase</keyword>
<evidence type="ECO:0000313" key="7">
    <source>
        <dbReference type="Proteomes" id="UP000022311"/>
    </source>
</evidence>
<keyword evidence="3" id="KW-0276">Fatty acid metabolism</keyword>
<proteinExistence type="predicted"/>
<sequence length="229" mass="27194">MRKYFLKPHGMCLHSFFFHFFVYSTDMNYLAHLHLAHLAKSSLLGNMMADYVRGNPAGEYSADIVAGIRMHRAVDRTTDTHPLVKQARRLFREEYRRVAPITLDLVWDHFLSRHWTRFVPTLSLSDFVRFARQTIEPDLCHTPEKFQELNEYLWSQQWLTRYAEKEYIGKSLNGMARRRPKLAALSGSFDDFLLNYPELEHIFFQFYPLMIETAEQQLFAQEFTLRASE</sequence>
<dbReference type="Proteomes" id="UP000022311">
    <property type="component" value="Unassembled WGS sequence"/>
</dbReference>
<evidence type="ECO:0000256" key="2">
    <source>
        <dbReference type="ARBA" id="ARBA00022801"/>
    </source>
</evidence>
<dbReference type="AlphaFoldDB" id="A0AAV3M3C7"/>
<dbReference type="PANTHER" id="PTHR38764:SF1">
    <property type="entry name" value="ACYL CARRIER PROTEIN PHOSPHODIESTERASE"/>
    <property type="match status" value="1"/>
</dbReference>
<evidence type="ECO:0000256" key="3">
    <source>
        <dbReference type="ARBA" id="ARBA00022832"/>
    </source>
</evidence>
<accession>A0AAV3M3C7</accession>
<keyword evidence="1" id="KW-0444">Lipid biosynthesis</keyword>
<evidence type="ECO:0000256" key="4">
    <source>
        <dbReference type="ARBA" id="ARBA00023098"/>
    </source>
</evidence>
<name>A0AAV3M3C7_9GAMM</name>